<evidence type="ECO:0000256" key="2">
    <source>
        <dbReference type="ARBA" id="ARBA00022527"/>
    </source>
</evidence>
<evidence type="ECO:0000256" key="4">
    <source>
        <dbReference type="ARBA" id="ARBA00022741"/>
    </source>
</evidence>
<feature type="domain" description="Protein kinase" evidence="9">
    <location>
        <begin position="1"/>
        <end position="121"/>
    </location>
</feature>
<evidence type="ECO:0000256" key="3">
    <source>
        <dbReference type="ARBA" id="ARBA00022679"/>
    </source>
</evidence>
<keyword evidence="6" id="KW-0067">ATP-binding</keyword>
<proteinExistence type="predicted"/>
<dbReference type="InterPro" id="IPR000719">
    <property type="entry name" value="Prot_kinase_dom"/>
</dbReference>
<dbReference type="EC" id="2.7.11.1" evidence="1"/>
<comment type="catalytic activity">
    <reaction evidence="8">
        <text>L-seryl-[protein] + ATP = O-phospho-L-seryl-[protein] + ADP + H(+)</text>
        <dbReference type="Rhea" id="RHEA:17989"/>
        <dbReference type="Rhea" id="RHEA-COMP:9863"/>
        <dbReference type="Rhea" id="RHEA-COMP:11604"/>
        <dbReference type="ChEBI" id="CHEBI:15378"/>
        <dbReference type="ChEBI" id="CHEBI:29999"/>
        <dbReference type="ChEBI" id="CHEBI:30616"/>
        <dbReference type="ChEBI" id="CHEBI:83421"/>
        <dbReference type="ChEBI" id="CHEBI:456216"/>
        <dbReference type="EC" id="2.7.11.1"/>
    </reaction>
</comment>
<dbReference type="InterPro" id="IPR011009">
    <property type="entry name" value="Kinase-like_dom_sf"/>
</dbReference>
<evidence type="ECO:0000256" key="7">
    <source>
        <dbReference type="ARBA" id="ARBA00047899"/>
    </source>
</evidence>
<dbReference type="Gene3D" id="1.10.510.10">
    <property type="entry name" value="Transferase(Phosphotransferase) domain 1"/>
    <property type="match status" value="1"/>
</dbReference>
<dbReference type="Proteomes" id="UP000886595">
    <property type="component" value="Unassembled WGS sequence"/>
</dbReference>
<evidence type="ECO:0000313" key="10">
    <source>
        <dbReference type="EMBL" id="KAG2293712.1"/>
    </source>
</evidence>
<organism evidence="10 11">
    <name type="scientific">Brassica carinata</name>
    <name type="common">Ethiopian mustard</name>
    <name type="synonym">Abyssinian cabbage</name>
    <dbReference type="NCBI Taxonomy" id="52824"/>
    <lineage>
        <taxon>Eukaryota</taxon>
        <taxon>Viridiplantae</taxon>
        <taxon>Streptophyta</taxon>
        <taxon>Embryophyta</taxon>
        <taxon>Tracheophyta</taxon>
        <taxon>Spermatophyta</taxon>
        <taxon>Magnoliopsida</taxon>
        <taxon>eudicotyledons</taxon>
        <taxon>Gunneridae</taxon>
        <taxon>Pentapetalae</taxon>
        <taxon>rosids</taxon>
        <taxon>malvids</taxon>
        <taxon>Brassicales</taxon>
        <taxon>Brassicaceae</taxon>
        <taxon>Brassiceae</taxon>
        <taxon>Brassica</taxon>
    </lineage>
</organism>
<protein>
    <recommendedName>
        <fullName evidence="1">non-specific serine/threonine protein kinase</fullName>
        <ecNumber evidence="1">2.7.11.1</ecNumber>
    </recommendedName>
</protein>
<evidence type="ECO:0000256" key="5">
    <source>
        <dbReference type="ARBA" id="ARBA00022777"/>
    </source>
</evidence>
<dbReference type="SUPFAM" id="SSF56112">
    <property type="entry name" value="Protein kinase-like (PK-like)"/>
    <property type="match status" value="1"/>
</dbReference>
<dbReference type="OrthoDB" id="1679321at2759"/>
<evidence type="ECO:0000256" key="6">
    <source>
        <dbReference type="ARBA" id="ARBA00022840"/>
    </source>
</evidence>
<name>A0A8X7RTA0_BRACI</name>
<dbReference type="EMBL" id="JAAMPC010000009">
    <property type="protein sequence ID" value="KAG2293712.1"/>
    <property type="molecule type" value="Genomic_DNA"/>
</dbReference>
<dbReference type="GO" id="GO:0004674">
    <property type="term" value="F:protein serine/threonine kinase activity"/>
    <property type="evidence" value="ECO:0007669"/>
    <property type="project" value="UniProtKB-KW"/>
</dbReference>
<dbReference type="Pfam" id="PF00069">
    <property type="entry name" value="Pkinase"/>
    <property type="match status" value="1"/>
</dbReference>
<keyword evidence="2" id="KW-0723">Serine/threonine-protein kinase</keyword>
<comment type="caution">
    <text evidence="10">The sequence shown here is derived from an EMBL/GenBank/DDBJ whole genome shotgun (WGS) entry which is preliminary data.</text>
</comment>
<keyword evidence="5" id="KW-0418">Kinase</keyword>
<evidence type="ECO:0000259" key="9">
    <source>
        <dbReference type="PROSITE" id="PS50011"/>
    </source>
</evidence>
<evidence type="ECO:0000313" key="11">
    <source>
        <dbReference type="Proteomes" id="UP000886595"/>
    </source>
</evidence>
<evidence type="ECO:0000256" key="8">
    <source>
        <dbReference type="ARBA" id="ARBA00048679"/>
    </source>
</evidence>
<reference evidence="10 11" key="1">
    <citation type="submission" date="2020-02" db="EMBL/GenBank/DDBJ databases">
        <authorList>
            <person name="Ma Q."/>
            <person name="Huang Y."/>
            <person name="Song X."/>
            <person name="Pei D."/>
        </authorList>
    </citation>
    <scope>NUCLEOTIDE SEQUENCE [LARGE SCALE GENOMIC DNA]</scope>
    <source>
        <strain evidence="10">Sxm20200214</strain>
        <tissue evidence="10">Leaf</tissue>
    </source>
</reference>
<comment type="catalytic activity">
    <reaction evidence="7">
        <text>L-threonyl-[protein] + ATP = O-phospho-L-threonyl-[protein] + ADP + H(+)</text>
        <dbReference type="Rhea" id="RHEA:46608"/>
        <dbReference type="Rhea" id="RHEA-COMP:11060"/>
        <dbReference type="Rhea" id="RHEA-COMP:11605"/>
        <dbReference type="ChEBI" id="CHEBI:15378"/>
        <dbReference type="ChEBI" id="CHEBI:30013"/>
        <dbReference type="ChEBI" id="CHEBI:30616"/>
        <dbReference type="ChEBI" id="CHEBI:61977"/>
        <dbReference type="ChEBI" id="CHEBI:456216"/>
        <dbReference type="EC" id="2.7.11.1"/>
    </reaction>
</comment>
<evidence type="ECO:0000256" key="1">
    <source>
        <dbReference type="ARBA" id="ARBA00012513"/>
    </source>
</evidence>
<sequence length="143" mass="16329">MVVGLITKFAEEIQTKQCRAPEVILQSGYSFSADMWSFACTAFELASSSLQKMEMIATGGARSEDYFDRHGDLKRIRRLNIGRLNFLEAEAREFADFFCPMLAFAPERRPAAQQCLQHPWLNLETQNNGDHIEAQMRNLHIKG</sequence>
<dbReference type="PANTHER" id="PTHR47634:SF5">
    <property type="entry name" value="OS09G0552300 PROTEIN"/>
    <property type="match status" value="1"/>
</dbReference>
<dbReference type="PANTHER" id="PTHR47634">
    <property type="entry name" value="PROTEIN KINASE DOMAIN-CONTAINING PROTEIN-RELATED"/>
    <property type="match status" value="1"/>
</dbReference>
<dbReference type="GO" id="GO:0005524">
    <property type="term" value="F:ATP binding"/>
    <property type="evidence" value="ECO:0007669"/>
    <property type="project" value="UniProtKB-KW"/>
</dbReference>
<dbReference type="InterPro" id="IPR051334">
    <property type="entry name" value="SRPK"/>
</dbReference>
<dbReference type="PROSITE" id="PS50011">
    <property type="entry name" value="PROTEIN_KINASE_DOM"/>
    <property type="match status" value="1"/>
</dbReference>
<keyword evidence="3" id="KW-0808">Transferase</keyword>
<dbReference type="GO" id="GO:0000245">
    <property type="term" value="P:spliceosomal complex assembly"/>
    <property type="evidence" value="ECO:0007669"/>
    <property type="project" value="TreeGrafter"/>
</dbReference>
<dbReference type="AlphaFoldDB" id="A0A8X7RTA0"/>
<keyword evidence="11" id="KW-1185">Reference proteome</keyword>
<gene>
    <name evidence="10" type="ORF">Bca52824_040381</name>
</gene>
<keyword evidence="4" id="KW-0547">Nucleotide-binding</keyword>
<accession>A0A8X7RTA0</accession>
<dbReference type="GO" id="GO:0050684">
    <property type="term" value="P:regulation of mRNA processing"/>
    <property type="evidence" value="ECO:0007669"/>
    <property type="project" value="TreeGrafter"/>
</dbReference>